<dbReference type="RefSeq" id="WP_406645069.1">
    <property type="nucleotide sequence ID" value="NZ_CP123584.1"/>
</dbReference>
<gene>
    <name evidence="3" type="ORF">QEZ52_14260</name>
</gene>
<evidence type="ECO:0000313" key="4">
    <source>
        <dbReference type="Proteomes" id="UP001623232"/>
    </source>
</evidence>
<keyword evidence="2" id="KW-0812">Transmembrane</keyword>
<reference evidence="3 4" key="1">
    <citation type="submission" date="2023-04" db="EMBL/GenBank/DDBJ databases">
        <title>Complete genome sequence of Alisedimentitalea scapharcae.</title>
        <authorList>
            <person name="Rong J.-C."/>
            <person name="Yi M.-L."/>
            <person name="Zhao Q."/>
        </authorList>
    </citation>
    <scope>NUCLEOTIDE SEQUENCE [LARGE SCALE GENOMIC DNA]</scope>
    <source>
        <strain evidence="3 4">KCTC 42119</strain>
    </source>
</reference>
<evidence type="ECO:0000256" key="1">
    <source>
        <dbReference type="SAM" id="MobiDB-lite"/>
    </source>
</evidence>
<dbReference type="EMBL" id="CP123584">
    <property type="protein sequence ID" value="WZK87762.1"/>
    <property type="molecule type" value="Genomic_DNA"/>
</dbReference>
<feature type="region of interest" description="Disordered" evidence="1">
    <location>
        <begin position="233"/>
        <end position="257"/>
    </location>
</feature>
<proteinExistence type="predicted"/>
<protein>
    <submittedName>
        <fullName evidence="3">DNA repair protein</fullName>
    </submittedName>
</protein>
<sequence length="257" mass="28997">MSVIRSIIKLSQALLLQLSLLLICLMALGSVAVTLASAVGYLPWVQFDLRFGDTMVENAGLYVQIGITALSVMLLFYLPAHSRMLALESAHRKFGMQMEDVVRAYQTAHAADRAGQFTMASEFDAIKDRMEFLRDHPDLRDLEPEVLEVAAQMSQVSHELAETYSDAKVERARTFLTQRQQEVETFKSRLEDAKIILHELRQWTRDVDIEESMARSQVQRLRAEFFDLLPELSAQQPGDDGGDSVVPISKPKPRGTE</sequence>
<keyword evidence="2" id="KW-0472">Membrane</keyword>
<keyword evidence="2" id="KW-1133">Transmembrane helix</keyword>
<keyword evidence="4" id="KW-1185">Reference proteome</keyword>
<evidence type="ECO:0000256" key="2">
    <source>
        <dbReference type="SAM" id="Phobius"/>
    </source>
</evidence>
<evidence type="ECO:0000313" key="3">
    <source>
        <dbReference type="EMBL" id="WZK87762.1"/>
    </source>
</evidence>
<feature type="transmembrane region" description="Helical" evidence="2">
    <location>
        <begin position="60"/>
        <end position="78"/>
    </location>
</feature>
<name>A0ABZ2XPF8_9RHOB</name>
<accession>A0ABZ2XPF8</accession>
<organism evidence="3 4">
    <name type="scientific">Aliisedimentitalea scapharcae</name>
    <dbReference type="NCBI Taxonomy" id="1524259"/>
    <lineage>
        <taxon>Bacteria</taxon>
        <taxon>Pseudomonadati</taxon>
        <taxon>Pseudomonadota</taxon>
        <taxon>Alphaproteobacteria</taxon>
        <taxon>Rhodobacterales</taxon>
        <taxon>Roseobacteraceae</taxon>
        <taxon>Aliisedimentitalea</taxon>
    </lineage>
</organism>
<dbReference type="Proteomes" id="UP001623232">
    <property type="component" value="Chromosome"/>
</dbReference>